<sequence length="71" mass="7753">LPIAVIGHLMGVPEDRREGFRALVDGVFDTTLDQAEAQANTERLYEVLDQLIAAKRATPGDDMTSLLISAR</sequence>
<dbReference type="EMBL" id="JAAGMN010003292">
    <property type="protein sequence ID" value="NEE10888.1"/>
    <property type="molecule type" value="Genomic_DNA"/>
</dbReference>
<dbReference type="InterPro" id="IPR002397">
    <property type="entry name" value="Cyt_P450_B"/>
</dbReference>
<organism evidence="2">
    <name type="scientific">Streptomyces sp. SID7499</name>
    <dbReference type="NCBI Taxonomy" id="2706086"/>
    <lineage>
        <taxon>Bacteria</taxon>
        <taxon>Bacillati</taxon>
        <taxon>Actinomycetota</taxon>
        <taxon>Actinomycetes</taxon>
        <taxon>Kitasatosporales</taxon>
        <taxon>Streptomycetaceae</taxon>
        <taxon>Streptomyces</taxon>
    </lineage>
</organism>
<dbReference type="AlphaFoldDB" id="A0A6G3WZB7"/>
<protein>
    <submittedName>
        <fullName evidence="2">Cytochrome P450</fullName>
    </submittedName>
</protein>
<feature type="non-terminal residue" evidence="2">
    <location>
        <position position="71"/>
    </location>
</feature>
<comment type="caution">
    <text evidence="2">The sequence shown here is derived from an EMBL/GenBank/DDBJ whole genome shotgun (WGS) entry which is preliminary data.</text>
</comment>
<dbReference type="GO" id="GO:0016705">
    <property type="term" value="F:oxidoreductase activity, acting on paired donors, with incorporation or reduction of molecular oxygen"/>
    <property type="evidence" value="ECO:0007669"/>
    <property type="project" value="InterPro"/>
</dbReference>
<dbReference type="SUPFAM" id="SSF48264">
    <property type="entry name" value="Cytochrome P450"/>
    <property type="match status" value="1"/>
</dbReference>
<dbReference type="PANTHER" id="PTHR46696">
    <property type="entry name" value="P450, PUTATIVE (EUROFUNG)-RELATED"/>
    <property type="match status" value="1"/>
</dbReference>
<accession>A0A6G3WZB7</accession>
<evidence type="ECO:0000313" key="2">
    <source>
        <dbReference type="EMBL" id="NEE10888.1"/>
    </source>
</evidence>
<gene>
    <name evidence="2" type="ORF">G3M58_31060</name>
</gene>
<comment type="similarity">
    <text evidence="1">Belongs to the cytochrome P450 family.</text>
</comment>
<dbReference type="PRINTS" id="PR00359">
    <property type="entry name" value="BP450"/>
</dbReference>
<dbReference type="GO" id="GO:0005506">
    <property type="term" value="F:iron ion binding"/>
    <property type="evidence" value="ECO:0007669"/>
    <property type="project" value="InterPro"/>
</dbReference>
<feature type="non-terminal residue" evidence="2">
    <location>
        <position position="1"/>
    </location>
</feature>
<dbReference type="InterPro" id="IPR036396">
    <property type="entry name" value="Cyt_P450_sf"/>
</dbReference>
<name>A0A6G3WZB7_9ACTN</name>
<dbReference type="GO" id="GO:0004497">
    <property type="term" value="F:monooxygenase activity"/>
    <property type="evidence" value="ECO:0007669"/>
    <property type="project" value="InterPro"/>
</dbReference>
<dbReference type="PANTHER" id="PTHR46696:SF1">
    <property type="entry name" value="CYTOCHROME P450 YJIB-RELATED"/>
    <property type="match status" value="1"/>
</dbReference>
<evidence type="ECO:0000256" key="1">
    <source>
        <dbReference type="ARBA" id="ARBA00010617"/>
    </source>
</evidence>
<reference evidence="2" key="1">
    <citation type="submission" date="2020-01" db="EMBL/GenBank/DDBJ databases">
        <title>Insect and environment-associated Actinomycetes.</title>
        <authorList>
            <person name="Currrie C."/>
            <person name="Chevrette M."/>
            <person name="Carlson C."/>
            <person name="Stubbendieck R."/>
            <person name="Wendt-Pienkowski E."/>
        </authorList>
    </citation>
    <scope>NUCLEOTIDE SEQUENCE</scope>
    <source>
        <strain evidence="2">SID7499</strain>
    </source>
</reference>
<proteinExistence type="inferred from homology"/>
<dbReference type="GO" id="GO:0020037">
    <property type="term" value="F:heme binding"/>
    <property type="evidence" value="ECO:0007669"/>
    <property type="project" value="InterPro"/>
</dbReference>
<dbReference type="Gene3D" id="1.10.630.10">
    <property type="entry name" value="Cytochrome P450"/>
    <property type="match status" value="1"/>
</dbReference>